<dbReference type="Gene3D" id="3.30.420.40">
    <property type="match status" value="2"/>
</dbReference>
<gene>
    <name evidence="1" type="ORF">COX77_02370</name>
</gene>
<sequence>MGLFSNLFNKKISYLGIDIGPARIKLIQLGFTGKSVNLESFGYIDLVNDFIHDESAEQQQKVVQALKSLVTQSRANCSTVIASLPTYAAFISVINIPKVAAEDIPAAVGREVQKYIPWQLDQVALSWQIAQEHSVGVSKIKDVNIDSRGKYSKIESKQTDFYRILATAIPKNLINRYAATFQAAGLKLVEIETEAFALSRSLTLAANKLTMVIDLGALSSDLYLLDGNLPVLSRSINVGGTTITKSIADNLGVSWDQAEQFKIDFGLNSTNQQSLPPAVMETLNPLITEIKYVLDLYQGQSDKKIEHILLTGGSAYLANLTAYLMEIVPLPVYVANPWEKMIYRSDLKAILEKMGPTMAVAVGLALKDGH</sequence>
<dbReference type="EMBL" id="PFPO01000046">
    <property type="protein sequence ID" value="PIZ99121.1"/>
    <property type="molecule type" value="Genomic_DNA"/>
</dbReference>
<comment type="caution">
    <text evidence="1">The sequence shown here is derived from an EMBL/GenBank/DDBJ whole genome shotgun (WGS) entry which is preliminary data.</text>
</comment>
<dbReference type="InterPro" id="IPR043129">
    <property type="entry name" value="ATPase_NBD"/>
</dbReference>
<dbReference type="PANTHER" id="PTHR32432">
    <property type="entry name" value="CELL DIVISION PROTEIN FTSA-RELATED"/>
    <property type="match status" value="1"/>
</dbReference>
<dbReference type="NCBIfam" id="TIGR01175">
    <property type="entry name" value="pilM"/>
    <property type="match status" value="1"/>
</dbReference>
<dbReference type="SUPFAM" id="SSF53067">
    <property type="entry name" value="Actin-like ATPase domain"/>
    <property type="match status" value="2"/>
</dbReference>
<dbReference type="InterPro" id="IPR050696">
    <property type="entry name" value="FtsA/MreB"/>
</dbReference>
<accession>A0A2M7VEY3</accession>
<evidence type="ECO:0000313" key="1">
    <source>
        <dbReference type="EMBL" id="PIZ99121.1"/>
    </source>
</evidence>
<dbReference type="Pfam" id="PF11104">
    <property type="entry name" value="PilM_2"/>
    <property type="match status" value="2"/>
</dbReference>
<dbReference type="AlphaFoldDB" id="A0A2M7VEY3"/>
<evidence type="ECO:0008006" key="3">
    <source>
        <dbReference type="Google" id="ProtNLM"/>
    </source>
</evidence>
<name>A0A2M7VEY3_9BACT</name>
<organism evidence="1 2">
    <name type="scientific">Candidatus Komeilibacteria bacterium CG_4_10_14_0_2_um_filter_37_10</name>
    <dbReference type="NCBI Taxonomy" id="1974470"/>
    <lineage>
        <taxon>Bacteria</taxon>
        <taxon>Candidatus Komeiliibacteriota</taxon>
    </lineage>
</organism>
<dbReference type="Gene3D" id="3.30.1490.300">
    <property type="match status" value="1"/>
</dbReference>
<dbReference type="PIRSF" id="PIRSF019169">
    <property type="entry name" value="PilM"/>
    <property type="match status" value="1"/>
</dbReference>
<proteinExistence type="predicted"/>
<dbReference type="PANTHER" id="PTHR32432:SF3">
    <property type="entry name" value="ETHANOLAMINE UTILIZATION PROTEIN EUTJ"/>
    <property type="match status" value="1"/>
</dbReference>
<protein>
    <recommendedName>
        <fullName evidence="3">SHS2 domain-containing protein</fullName>
    </recommendedName>
</protein>
<reference evidence="2" key="1">
    <citation type="submission" date="2017-09" db="EMBL/GenBank/DDBJ databases">
        <title>Depth-based differentiation of microbial function through sediment-hosted aquifers and enrichment of novel symbionts in the deep terrestrial subsurface.</title>
        <authorList>
            <person name="Probst A.J."/>
            <person name="Ladd B."/>
            <person name="Jarett J.K."/>
            <person name="Geller-Mcgrath D.E."/>
            <person name="Sieber C.M.K."/>
            <person name="Emerson J.B."/>
            <person name="Anantharaman K."/>
            <person name="Thomas B.C."/>
            <person name="Malmstrom R."/>
            <person name="Stieglmeier M."/>
            <person name="Klingl A."/>
            <person name="Woyke T."/>
            <person name="Ryan C.M."/>
            <person name="Banfield J.F."/>
        </authorList>
    </citation>
    <scope>NUCLEOTIDE SEQUENCE [LARGE SCALE GENOMIC DNA]</scope>
</reference>
<evidence type="ECO:0000313" key="2">
    <source>
        <dbReference type="Proteomes" id="UP000230405"/>
    </source>
</evidence>
<dbReference type="CDD" id="cd24049">
    <property type="entry name" value="ASKHA_NBD_PilM"/>
    <property type="match status" value="1"/>
</dbReference>
<dbReference type="Proteomes" id="UP000230405">
    <property type="component" value="Unassembled WGS sequence"/>
</dbReference>
<dbReference type="InterPro" id="IPR005883">
    <property type="entry name" value="PilM"/>
</dbReference>